<dbReference type="PANTHER" id="PTHR21624">
    <property type="entry name" value="STEROL DESATURASE-RELATED PROTEIN"/>
    <property type="match status" value="1"/>
</dbReference>
<evidence type="ECO:0000256" key="5">
    <source>
        <dbReference type="ARBA" id="ARBA00023098"/>
    </source>
</evidence>
<dbReference type="AlphaFoldDB" id="A0A2A4ITT9"/>
<dbReference type="GO" id="GO:0008610">
    <property type="term" value="P:lipid biosynthetic process"/>
    <property type="evidence" value="ECO:0007669"/>
    <property type="project" value="InterPro"/>
</dbReference>
<dbReference type="GO" id="GO:0005783">
    <property type="term" value="C:endoplasmic reticulum"/>
    <property type="evidence" value="ECO:0007669"/>
    <property type="project" value="TreeGrafter"/>
</dbReference>
<keyword evidence="2" id="KW-0812">Transmembrane</keyword>
<evidence type="ECO:0000256" key="1">
    <source>
        <dbReference type="ARBA" id="ARBA00004127"/>
    </source>
</evidence>
<name>A0A2A4ITT9_HELVI</name>
<gene>
    <name evidence="8" type="ORF">B5V51_14207</name>
</gene>
<evidence type="ECO:0000256" key="2">
    <source>
        <dbReference type="ARBA" id="ARBA00022692"/>
    </source>
</evidence>
<dbReference type="PANTHER" id="PTHR21624:SF1">
    <property type="entry name" value="ALKYLGLYCEROL MONOOXYGENASE"/>
    <property type="match status" value="1"/>
</dbReference>
<reference evidence="8" key="1">
    <citation type="submission" date="2017-09" db="EMBL/GenBank/DDBJ databases">
        <title>Contemporary evolution of a Lepidopteran species, Heliothis virescens, in response to modern agricultural practices.</title>
        <authorList>
            <person name="Fritz M.L."/>
            <person name="Deyonke A.M."/>
            <person name="Papanicolaou A."/>
            <person name="Micinski S."/>
            <person name="Westbrook J."/>
            <person name="Gould F."/>
        </authorList>
    </citation>
    <scope>NUCLEOTIDE SEQUENCE [LARGE SCALE GENOMIC DNA]</scope>
    <source>
        <strain evidence="8">HvINT-</strain>
        <tissue evidence="8">Whole body</tissue>
    </source>
</reference>
<dbReference type="GO" id="GO:0050479">
    <property type="term" value="F:glyceryl-ether monooxygenase activity"/>
    <property type="evidence" value="ECO:0007669"/>
    <property type="project" value="TreeGrafter"/>
</dbReference>
<evidence type="ECO:0000256" key="4">
    <source>
        <dbReference type="ARBA" id="ARBA00023002"/>
    </source>
</evidence>
<dbReference type="InterPro" id="IPR051689">
    <property type="entry name" value="Sterol_desaturase/TMEM195"/>
</dbReference>
<dbReference type="STRING" id="7102.A0A2A4ITT9"/>
<evidence type="ECO:0000313" key="8">
    <source>
        <dbReference type="EMBL" id="PCG62550.1"/>
    </source>
</evidence>
<accession>A0A2A4ITT9</accession>
<dbReference type="Pfam" id="PF04116">
    <property type="entry name" value="FA_hydroxylase"/>
    <property type="match status" value="1"/>
</dbReference>
<keyword evidence="3" id="KW-1133">Transmembrane helix</keyword>
<evidence type="ECO:0000256" key="3">
    <source>
        <dbReference type="ARBA" id="ARBA00022989"/>
    </source>
</evidence>
<dbReference type="InterPro" id="IPR006694">
    <property type="entry name" value="Fatty_acid_hydroxylase"/>
</dbReference>
<dbReference type="EMBL" id="NWSH01008447">
    <property type="protein sequence ID" value="PCG62550.1"/>
    <property type="molecule type" value="Genomic_DNA"/>
</dbReference>
<organism evidence="8">
    <name type="scientific">Heliothis virescens</name>
    <name type="common">Tobacco budworm moth</name>
    <dbReference type="NCBI Taxonomy" id="7102"/>
    <lineage>
        <taxon>Eukaryota</taxon>
        <taxon>Metazoa</taxon>
        <taxon>Ecdysozoa</taxon>
        <taxon>Arthropoda</taxon>
        <taxon>Hexapoda</taxon>
        <taxon>Insecta</taxon>
        <taxon>Pterygota</taxon>
        <taxon>Neoptera</taxon>
        <taxon>Endopterygota</taxon>
        <taxon>Lepidoptera</taxon>
        <taxon>Glossata</taxon>
        <taxon>Ditrysia</taxon>
        <taxon>Noctuoidea</taxon>
        <taxon>Noctuidae</taxon>
        <taxon>Heliothinae</taxon>
        <taxon>Heliothis</taxon>
    </lineage>
</organism>
<evidence type="ECO:0000259" key="7">
    <source>
        <dbReference type="Pfam" id="PF04116"/>
    </source>
</evidence>
<comment type="caution">
    <text evidence="8">The sequence shown here is derived from an EMBL/GenBank/DDBJ whole genome shotgun (WGS) entry which is preliminary data.</text>
</comment>
<proteinExistence type="predicted"/>
<sequence length="141" mass="16512">MSEDRHECRTAECGNECLVERNVIEYEGGAFYLPLALVIPPAQFVMHHQFSYLYMFWIHTEAIKSLGPLEYILNTPSHHRVHHGSNKYCLDVNYGGVLIIWDRLFGTFRPETDKVEIVYGLIYNQPSFNPLYLQCHRYNIS</sequence>
<comment type="subcellular location">
    <subcellularLocation>
        <location evidence="1">Endomembrane system</location>
        <topology evidence="1">Multi-pass membrane protein</topology>
    </subcellularLocation>
</comment>
<keyword evidence="6" id="KW-0472">Membrane</keyword>
<evidence type="ECO:0000256" key="6">
    <source>
        <dbReference type="ARBA" id="ARBA00023136"/>
    </source>
</evidence>
<feature type="domain" description="Fatty acid hydroxylase" evidence="7">
    <location>
        <begin position="29"/>
        <end position="107"/>
    </location>
</feature>
<dbReference type="GO" id="GO:0005506">
    <property type="term" value="F:iron ion binding"/>
    <property type="evidence" value="ECO:0007669"/>
    <property type="project" value="InterPro"/>
</dbReference>
<keyword evidence="4" id="KW-0560">Oxidoreductase</keyword>
<dbReference type="GO" id="GO:0016020">
    <property type="term" value="C:membrane"/>
    <property type="evidence" value="ECO:0007669"/>
    <property type="project" value="GOC"/>
</dbReference>
<dbReference type="GO" id="GO:0006643">
    <property type="term" value="P:membrane lipid metabolic process"/>
    <property type="evidence" value="ECO:0007669"/>
    <property type="project" value="TreeGrafter"/>
</dbReference>
<keyword evidence="5" id="KW-0443">Lipid metabolism</keyword>
<protein>
    <recommendedName>
        <fullName evidence="7">Fatty acid hydroxylase domain-containing protein</fullName>
    </recommendedName>
</protein>